<dbReference type="Pfam" id="PF13589">
    <property type="entry name" value="HATPase_c_3"/>
    <property type="match status" value="1"/>
</dbReference>
<gene>
    <name evidence="1" type="ORF">MKQ68_15720</name>
</gene>
<dbReference type="GO" id="GO:0005524">
    <property type="term" value="F:ATP binding"/>
    <property type="evidence" value="ECO:0007669"/>
    <property type="project" value="UniProtKB-KW"/>
</dbReference>
<dbReference type="EMBL" id="CP107006">
    <property type="protein sequence ID" value="UYQ91539.1"/>
    <property type="molecule type" value="Genomic_DNA"/>
</dbReference>
<sequence>MKKKVSVSDSGIQSSGLPKDYMEAVAEYIWNGFDAAATEVALIFDTNEIGSLNSLSIRDNGIGIDASSLEDTFGNFNDSIKRNTFQKSSSNVKGNKGRGRFSFVAFGGKAIWETVFFDKLSDKYLEYDITISRHSKDFYDPQNQKISASKLTGTTVTITDLFEVTGFSFQSEEFKSFLAREFGWFLLLNQEKQYQLTINSIPVDYSDLIIEKDVTVMSIKGSDGQENVFKVTFVRWKEKIGDKFYFYFLNSGQREVFKDLTSFNNNAIGFNHSIYVESRYFDKFNANDEQHSQNLFENNRQNGVFKTLMSALHNVVRRKQKEFVYGEAATKLIDTYERNGALPTFKNNKYDQARRIDLINVVKSLYCIEPKIFQGLNKEQQKVSIGLINILLDTDEREHIIELIGQIITLNSDERQQLLSVLRKTTVSRIANTVNLIEQRFKTIELLKALVFDMKKFTTERDHLQKAIEENYWILGEQYNMVSANEGFNKLLSAYNTFLEQDLKGSKNKVSSQEANRRPDIFLARKRAIDDVEDSQHLMEENLLVELKRPDVVIGKEQLRQIEDYLDIIRHDVSFNSQKRCWKFFIIGNKLDNYVHDQYLSQKEKGKKFLVKSVQNFEIYAYSWDDIFMMFDLRHKFLVDNLEFDKNVIRKELIEKGINIYAATTESANIIVHELTAGK</sequence>
<keyword evidence="1" id="KW-0067">ATP-binding</keyword>
<protein>
    <submittedName>
        <fullName evidence="1">ATP-binding protein</fullName>
    </submittedName>
</protein>
<evidence type="ECO:0000313" key="1">
    <source>
        <dbReference type="EMBL" id="UYQ91539.1"/>
    </source>
</evidence>
<accession>A0ABY6IZX1</accession>
<dbReference type="RefSeq" id="WP_264279949.1">
    <property type="nucleotide sequence ID" value="NZ_CP107006.1"/>
</dbReference>
<proteinExistence type="predicted"/>
<dbReference type="Proteomes" id="UP001162741">
    <property type="component" value="Chromosome"/>
</dbReference>
<organism evidence="1 2">
    <name type="scientific">Chitinophaga horti</name>
    <dbReference type="NCBI Taxonomy" id="2920382"/>
    <lineage>
        <taxon>Bacteria</taxon>
        <taxon>Pseudomonadati</taxon>
        <taxon>Bacteroidota</taxon>
        <taxon>Chitinophagia</taxon>
        <taxon>Chitinophagales</taxon>
        <taxon>Chitinophagaceae</taxon>
        <taxon>Chitinophaga</taxon>
    </lineage>
</organism>
<reference evidence="1" key="1">
    <citation type="submission" date="2022-10" db="EMBL/GenBank/DDBJ databases">
        <title>Chitinophaga sp. nov., isolated from soil.</title>
        <authorList>
            <person name="Jeon C.O."/>
        </authorList>
    </citation>
    <scope>NUCLEOTIDE SEQUENCE</scope>
    <source>
        <strain evidence="1">R8</strain>
    </source>
</reference>
<keyword evidence="2" id="KW-1185">Reference proteome</keyword>
<keyword evidence="1" id="KW-0547">Nucleotide-binding</keyword>
<name>A0ABY6IZX1_9BACT</name>
<dbReference type="InterPro" id="IPR036890">
    <property type="entry name" value="HATPase_C_sf"/>
</dbReference>
<dbReference type="Gene3D" id="3.30.565.10">
    <property type="entry name" value="Histidine kinase-like ATPase, C-terminal domain"/>
    <property type="match status" value="1"/>
</dbReference>
<dbReference type="SUPFAM" id="SSF55874">
    <property type="entry name" value="ATPase domain of HSP90 chaperone/DNA topoisomerase II/histidine kinase"/>
    <property type="match status" value="1"/>
</dbReference>
<evidence type="ECO:0000313" key="2">
    <source>
        <dbReference type="Proteomes" id="UP001162741"/>
    </source>
</evidence>